<dbReference type="InterPro" id="IPR046645">
    <property type="entry name" value="DUF6757"/>
</dbReference>
<comment type="caution">
    <text evidence="1">The sequence shown here is derived from an EMBL/GenBank/DDBJ whole genome shotgun (WGS) entry which is preliminary data.</text>
</comment>
<dbReference type="STRING" id="1227455.C449_16803"/>
<dbReference type="InParanoid" id="M0MAP4"/>
<protein>
    <submittedName>
        <fullName evidence="1">Uncharacterized protein</fullName>
    </submittedName>
</protein>
<reference evidence="1 2" key="1">
    <citation type="journal article" date="2014" name="PLoS Genet.">
        <title>Phylogenetically driven sequencing of extremely halophilic archaea reveals strategies for static and dynamic osmo-response.</title>
        <authorList>
            <person name="Becker E.A."/>
            <person name="Seitzer P.M."/>
            <person name="Tritt A."/>
            <person name="Larsen D."/>
            <person name="Krusor M."/>
            <person name="Yao A.I."/>
            <person name="Wu D."/>
            <person name="Madern D."/>
            <person name="Eisen J.A."/>
            <person name="Darling A.E."/>
            <person name="Facciotti M.T."/>
        </authorList>
    </citation>
    <scope>NUCLEOTIDE SEQUENCE [LARGE SCALE GENOMIC DNA]</scope>
    <source>
        <strain evidence="1 2">DSM 5350</strain>
    </source>
</reference>
<dbReference type="EMBL" id="AOMD01000033">
    <property type="protein sequence ID" value="EMA42821.1"/>
    <property type="molecule type" value="Genomic_DNA"/>
</dbReference>
<dbReference type="RefSeq" id="WP_006079217.1">
    <property type="nucleotide sequence ID" value="NZ_AOMD01000033.1"/>
</dbReference>
<dbReference type="Proteomes" id="UP000011669">
    <property type="component" value="Unassembled WGS sequence"/>
</dbReference>
<evidence type="ECO:0000313" key="2">
    <source>
        <dbReference type="Proteomes" id="UP000011669"/>
    </source>
</evidence>
<name>M0MAP4_9EURY</name>
<sequence>MQCHYCETEAAVAVEKNALKVGLCRTHLRERLQELADDDALAGIEDELDIDRS</sequence>
<accession>M0MAP4</accession>
<keyword evidence="2" id="KW-1185">Reference proteome</keyword>
<gene>
    <name evidence="1" type="ORF">C449_16803</name>
</gene>
<dbReference type="AlphaFoldDB" id="M0MAP4"/>
<organism evidence="1 2">
    <name type="scientific">Halococcus saccharolyticus DSM 5350</name>
    <dbReference type="NCBI Taxonomy" id="1227455"/>
    <lineage>
        <taxon>Archaea</taxon>
        <taxon>Methanobacteriati</taxon>
        <taxon>Methanobacteriota</taxon>
        <taxon>Stenosarchaea group</taxon>
        <taxon>Halobacteria</taxon>
        <taxon>Halobacteriales</taxon>
        <taxon>Halococcaceae</taxon>
        <taxon>Halococcus</taxon>
    </lineage>
</organism>
<evidence type="ECO:0000313" key="1">
    <source>
        <dbReference type="EMBL" id="EMA42821.1"/>
    </source>
</evidence>
<dbReference type="PATRIC" id="fig|1227455.4.peg.3421"/>
<dbReference type="OrthoDB" id="260547at2157"/>
<proteinExistence type="predicted"/>
<dbReference type="Pfam" id="PF20542">
    <property type="entry name" value="DUF6757"/>
    <property type="match status" value="1"/>
</dbReference>